<dbReference type="EnsemblMetazoa" id="GPAI023715-RA">
    <property type="protein sequence ID" value="GPAI023715-PA"/>
    <property type="gene ID" value="GPAI023715"/>
</dbReference>
<reference evidence="2" key="1">
    <citation type="submission" date="2014-03" db="EMBL/GenBank/DDBJ databases">
        <authorList>
            <person name="Aksoy S."/>
            <person name="Warren W."/>
            <person name="Wilson R.K."/>
        </authorList>
    </citation>
    <scope>NUCLEOTIDE SEQUENCE [LARGE SCALE GENOMIC DNA]</scope>
    <source>
        <strain evidence="2">IAEA</strain>
    </source>
</reference>
<organism evidence="1 2">
    <name type="scientific">Glossina pallidipes</name>
    <name type="common">Tsetse fly</name>
    <dbReference type="NCBI Taxonomy" id="7398"/>
    <lineage>
        <taxon>Eukaryota</taxon>
        <taxon>Metazoa</taxon>
        <taxon>Ecdysozoa</taxon>
        <taxon>Arthropoda</taxon>
        <taxon>Hexapoda</taxon>
        <taxon>Insecta</taxon>
        <taxon>Pterygota</taxon>
        <taxon>Neoptera</taxon>
        <taxon>Endopterygota</taxon>
        <taxon>Diptera</taxon>
        <taxon>Brachycera</taxon>
        <taxon>Muscomorpha</taxon>
        <taxon>Hippoboscoidea</taxon>
        <taxon>Glossinidae</taxon>
        <taxon>Glossina</taxon>
    </lineage>
</organism>
<dbReference type="AlphaFoldDB" id="A0A1A9ZSL2"/>
<name>A0A1A9ZSL2_GLOPL</name>
<dbReference type="VEuPathDB" id="VectorBase:GPAI023715"/>
<keyword evidence="2" id="KW-1185">Reference proteome</keyword>
<protein>
    <submittedName>
        <fullName evidence="1">Uncharacterized protein</fullName>
    </submittedName>
</protein>
<proteinExistence type="predicted"/>
<dbReference type="Proteomes" id="UP000092445">
    <property type="component" value="Unassembled WGS sequence"/>
</dbReference>
<reference evidence="1" key="2">
    <citation type="submission" date="2020-05" db="UniProtKB">
        <authorList>
            <consortium name="EnsemblMetazoa"/>
        </authorList>
    </citation>
    <scope>IDENTIFICATION</scope>
    <source>
        <strain evidence="1">IAEA</strain>
    </source>
</reference>
<evidence type="ECO:0000313" key="2">
    <source>
        <dbReference type="Proteomes" id="UP000092445"/>
    </source>
</evidence>
<evidence type="ECO:0000313" key="1">
    <source>
        <dbReference type="EnsemblMetazoa" id="GPAI023715-PA"/>
    </source>
</evidence>
<accession>A0A1A9ZSL2</accession>
<sequence>MYLQMEGLLLKVKQLVKIEVTMRTATEITGHMATILKSISTPAHQSTSADSCRSSRRGQRPCLLMYAPYSQVVISVNCFIHILTSDHSSKNVPCPVSANHSPYYPKSNRNGNNRLLVISSRTSWDSCNSGQWRDANKEIDYWRCLLNRRRIIDDSL</sequence>